<evidence type="ECO:0000256" key="1">
    <source>
        <dbReference type="ARBA" id="ARBA00022705"/>
    </source>
</evidence>
<dbReference type="InterPro" id="IPR047854">
    <property type="entry name" value="RFC_lid"/>
</dbReference>
<dbReference type="GO" id="GO:0005634">
    <property type="term" value="C:nucleus"/>
    <property type="evidence" value="ECO:0007669"/>
    <property type="project" value="TreeGrafter"/>
</dbReference>
<accession>A0AA88V8U5</accession>
<sequence length="307" mass="35341">MLIPSVISSCNFMFSFQAGTRTIELELTTLSSTHHVELNPSEAGFQDRYIVQEIIKEMAKNRPIDTRGKKGFKVLVLNEVDKLSREAQHSLRRTMEKYSASCRLILCCSSSSKVTEAVRSRCLNVRVSAPTEEQIVKVLEFVGKKEGLQLPSGLAARIAEKSNRSLRRAILSFETCRVQQYPFTSNQVIPLMDWEEYVSEIASDIMKEQSPKRLFQVRAKLYELLINCIPPEIILKVAAFSCFPSNLLFTFHLKVLRFWFQRLLYELLKKLDSELKHEVCHWAAYYVSFQQGYTDLVLISSCLHWVA</sequence>
<dbReference type="SUPFAM" id="SSF48019">
    <property type="entry name" value="post-AAA+ oligomerization domain-like"/>
    <property type="match status" value="1"/>
</dbReference>
<protein>
    <recommendedName>
        <fullName evidence="6">Replication factor C subunit 3</fullName>
    </recommendedName>
</protein>
<dbReference type="AlphaFoldDB" id="A0AA88V8U5"/>
<dbReference type="PANTHER" id="PTHR11669:SF1">
    <property type="entry name" value="REPLICATION FACTOR C SUBUNIT 3"/>
    <property type="match status" value="1"/>
</dbReference>
<dbReference type="GO" id="GO:0005524">
    <property type="term" value="F:ATP binding"/>
    <property type="evidence" value="ECO:0007669"/>
    <property type="project" value="UniProtKB-KW"/>
</dbReference>
<dbReference type="PANTHER" id="PTHR11669">
    <property type="entry name" value="REPLICATION FACTOR C / DNA POLYMERASE III GAMMA-TAU SUBUNIT"/>
    <property type="match status" value="1"/>
</dbReference>
<dbReference type="Gene3D" id="3.40.50.300">
    <property type="entry name" value="P-loop containing nucleotide triphosphate hydrolases"/>
    <property type="match status" value="1"/>
</dbReference>
<evidence type="ECO:0000256" key="3">
    <source>
        <dbReference type="ARBA" id="ARBA00022840"/>
    </source>
</evidence>
<dbReference type="Gene3D" id="1.20.272.10">
    <property type="match status" value="1"/>
</dbReference>
<dbReference type="InterPro" id="IPR050238">
    <property type="entry name" value="DNA_Rep/Repair_Clamp_Loader"/>
</dbReference>
<dbReference type="EMBL" id="JAVXUP010002335">
    <property type="protein sequence ID" value="KAK3003955.1"/>
    <property type="molecule type" value="Genomic_DNA"/>
</dbReference>
<dbReference type="GO" id="GO:0006281">
    <property type="term" value="P:DNA repair"/>
    <property type="evidence" value="ECO:0007669"/>
    <property type="project" value="TreeGrafter"/>
</dbReference>
<evidence type="ECO:0000256" key="2">
    <source>
        <dbReference type="ARBA" id="ARBA00022741"/>
    </source>
</evidence>
<dbReference type="GO" id="GO:0003689">
    <property type="term" value="F:DNA clamp loader activity"/>
    <property type="evidence" value="ECO:0007669"/>
    <property type="project" value="TreeGrafter"/>
</dbReference>
<dbReference type="Gene3D" id="1.10.8.60">
    <property type="match status" value="1"/>
</dbReference>
<reference evidence="4" key="1">
    <citation type="submission" date="2022-12" db="EMBL/GenBank/DDBJ databases">
        <title>Draft genome assemblies for two species of Escallonia (Escalloniales).</title>
        <authorList>
            <person name="Chanderbali A."/>
            <person name="Dervinis C."/>
            <person name="Anghel I."/>
            <person name="Soltis D."/>
            <person name="Soltis P."/>
            <person name="Zapata F."/>
        </authorList>
    </citation>
    <scope>NUCLEOTIDE SEQUENCE</scope>
    <source>
        <strain evidence="4">UCBG64.0493</strain>
        <tissue evidence="4">Leaf</tissue>
    </source>
</reference>
<comment type="caution">
    <text evidence="4">The sequence shown here is derived from an EMBL/GenBank/DDBJ whole genome shotgun (WGS) entry which is preliminary data.</text>
</comment>
<dbReference type="Proteomes" id="UP001188597">
    <property type="component" value="Unassembled WGS sequence"/>
</dbReference>
<dbReference type="Pfam" id="PF22534">
    <property type="entry name" value="RFC_C"/>
    <property type="match status" value="1"/>
</dbReference>
<dbReference type="SUPFAM" id="SSF52540">
    <property type="entry name" value="P-loop containing nucleoside triphosphate hydrolases"/>
    <property type="match status" value="1"/>
</dbReference>
<dbReference type="InterPro" id="IPR027417">
    <property type="entry name" value="P-loop_NTPase"/>
</dbReference>
<evidence type="ECO:0000313" key="5">
    <source>
        <dbReference type="Proteomes" id="UP001188597"/>
    </source>
</evidence>
<dbReference type="GO" id="GO:0005663">
    <property type="term" value="C:DNA replication factor C complex"/>
    <property type="evidence" value="ECO:0007669"/>
    <property type="project" value="TreeGrafter"/>
</dbReference>
<keyword evidence="3" id="KW-0067">ATP-binding</keyword>
<keyword evidence="2" id="KW-0547">Nucleotide-binding</keyword>
<organism evidence="4 5">
    <name type="scientific">Escallonia herrerae</name>
    <dbReference type="NCBI Taxonomy" id="1293975"/>
    <lineage>
        <taxon>Eukaryota</taxon>
        <taxon>Viridiplantae</taxon>
        <taxon>Streptophyta</taxon>
        <taxon>Embryophyta</taxon>
        <taxon>Tracheophyta</taxon>
        <taxon>Spermatophyta</taxon>
        <taxon>Magnoliopsida</taxon>
        <taxon>eudicotyledons</taxon>
        <taxon>Gunneridae</taxon>
        <taxon>Pentapetalae</taxon>
        <taxon>asterids</taxon>
        <taxon>campanulids</taxon>
        <taxon>Escalloniales</taxon>
        <taxon>Escalloniaceae</taxon>
        <taxon>Escallonia</taxon>
    </lineage>
</organism>
<dbReference type="GO" id="GO:0003677">
    <property type="term" value="F:DNA binding"/>
    <property type="evidence" value="ECO:0007669"/>
    <property type="project" value="InterPro"/>
</dbReference>
<keyword evidence="1" id="KW-0235">DNA replication</keyword>
<evidence type="ECO:0000313" key="4">
    <source>
        <dbReference type="EMBL" id="KAK3003955.1"/>
    </source>
</evidence>
<dbReference type="GO" id="GO:0006261">
    <property type="term" value="P:DNA-templated DNA replication"/>
    <property type="evidence" value="ECO:0007669"/>
    <property type="project" value="TreeGrafter"/>
</dbReference>
<dbReference type="InterPro" id="IPR008921">
    <property type="entry name" value="DNA_pol3_clamp-load_cplx_C"/>
</dbReference>
<proteinExistence type="predicted"/>
<dbReference type="Pfam" id="PF13177">
    <property type="entry name" value="DNA_pol3_delta2"/>
    <property type="match status" value="1"/>
</dbReference>
<dbReference type="CDD" id="cd18140">
    <property type="entry name" value="HLD_clamp_RFC"/>
    <property type="match status" value="1"/>
</dbReference>
<name>A0AA88V8U5_9ASTE</name>
<dbReference type="FunFam" id="1.10.8.60:FF:000030">
    <property type="entry name" value="replication factor C subunit 3"/>
    <property type="match status" value="1"/>
</dbReference>
<gene>
    <name evidence="4" type="ORF">RJ639_017941</name>
</gene>
<dbReference type="Pfam" id="PF21960">
    <property type="entry name" value="RCF1-5-like_lid"/>
    <property type="match status" value="1"/>
</dbReference>
<keyword evidence="5" id="KW-1185">Reference proteome</keyword>
<evidence type="ECO:0008006" key="6">
    <source>
        <dbReference type="Google" id="ProtNLM"/>
    </source>
</evidence>